<dbReference type="AlphaFoldDB" id="R1ASM4"/>
<gene>
    <name evidence="2" type="ORF">L21TH_2314</name>
</gene>
<dbReference type="InterPro" id="IPR016571">
    <property type="entry name" value="Spore_coat_assembly_CotJB"/>
</dbReference>
<sequence>MKKNQLELLKELMEVSFCLVESNLYLDTHPTDDRAIRLHNSYSKRYKELVDAYQKQFGPLMYTQMSRCPWQYIESPWPWNIDYSRL</sequence>
<dbReference type="InterPro" id="IPR024207">
    <property type="entry name" value="CotJB_dom"/>
</dbReference>
<evidence type="ECO:0000259" key="1">
    <source>
        <dbReference type="Pfam" id="PF12652"/>
    </source>
</evidence>
<dbReference type="PIRSF" id="PIRSF010606">
    <property type="entry name" value="Spore_coat_CotJB"/>
    <property type="match status" value="1"/>
</dbReference>
<comment type="caution">
    <text evidence="2">The sequence shown here is derived from an EMBL/GenBank/DDBJ whole genome shotgun (WGS) entry which is preliminary data.</text>
</comment>
<reference evidence="2 3" key="1">
    <citation type="journal article" date="2015" name="Geomicrobiol. J.">
        <title>Caldisalinibacter kiritimatiensis gen. nov., sp. nov., a moderately thermohalophilic thiosulfate-reducing bacterium from a hypersaline microbial mat.</title>
        <authorList>
            <person name="Ben Hania W."/>
            <person name="Joseph M."/>
            <person name="Fiebig A."/>
            <person name="Bunk B."/>
            <person name="Klenk H.-P."/>
            <person name="Fardeau M.-L."/>
            <person name="Spring S."/>
        </authorList>
    </citation>
    <scope>NUCLEOTIDE SEQUENCE [LARGE SCALE GENOMIC DNA]</scope>
    <source>
        <strain evidence="2 3">L21-TH-D2</strain>
    </source>
</reference>
<dbReference type="Pfam" id="PF12652">
    <property type="entry name" value="CotJB"/>
    <property type="match status" value="1"/>
</dbReference>
<evidence type="ECO:0000313" key="3">
    <source>
        <dbReference type="Proteomes" id="UP000013378"/>
    </source>
</evidence>
<proteinExistence type="predicted"/>
<protein>
    <recommendedName>
        <fullName evidence="1">Protein CotJB domain-containing protein</fullName>
    </recommendedName>
</protein>
<name>R1ASM4_9FIRM</name>
<dbReference type="STRING" id="1304284.L21TH_2314"/>
<accession>R1ASM4</accession>
<dbReference type="EMBL" id="ARZA01000256">
    <property type="protein sequence ID" value="EOC99671.1"/>
    <property type="molecule type" value="Genomic_DNA"/>
</dbReference>
<dbReference type="RefSeq" id="WP_006316498.1">
    <property type="nucleotide sequence ID" value="NZ_ARZA01000256.1"/>
</dbReference>
<feature type="domain" description="Protein CotJB" evidence="1">
    <location>
        <begin position="7"/>
        <end position="80"/>
    </location>
</feature>
<keyword evidence="3" id="KW-1185">Reference proteome</keyword>
<organism evidence="2 3">
    <name type="scientific">Caldisalinibacter kiritimatiensis</name>
    <dbReference type="NCBI Taxonomy" id="1304284"/>
    <lineage>
        <taxon>Bacteria</taxon>
        <taxon>Bacillati</taxon>
        <taxon>Bacillota</taxon>
        <taxon>Tissierellia</taxon>
        <taxon>Tissierellales</taxon>
        <taxon>Thermohalobacteraceae</taxon>
        <taxon>Caldisalinibacter</taxon>
    </lineage>
</organism>
<evidence type="ECO:0000313" key="2">
    <source>
        <dbReference type="EMBL" id="EOC99671.1"/>
    </source>
</evidence>
<dbReference type="eggNOG" id="ENOG5032Y4N">
    <property type="taxonomic scope" value="Bacteria"/>
</dbReference>
<dbReference type="Proteomes" id="UP000013378">
    <property type="component" value="Unassembled WGS sequence"/>
</dbReference>
<dbReference type="OrthoDB" id="9804099at2"/>